<evidence type="ECO:0000313" key="5">
    <source>
        <dbReference type="EMBL" id="EME81583.1"/>
    </source>
</evidence>
<evidence type="ECO:0000313" key="6">
    <source>
        <dbReference type="Proteomes" id="UP000016932"/>
    </source>
</evidence>
<evidence type="ECO:0000256" key="1">
    <source>
        <dbReference type="ARBA" id="ARBA00004502"/>
    </source>
</evidence>
<evidence type="ECO:0000256" key="3">
    <source>
        <dbReference type="ARBA" id="ARBA00022677"/>
    </source>
</evidence>
<dbReference type="VEuPathDB" id="FungiDB:MYCFIDRAFT_154272"/>
<proteinExistence type="inferred from homology"/>
<keyword evidence="6" id="KW-1185">Reference proteome</keyword>
<evidence type="ECO:0008006" key="7">
    <source>
        <dbReference type="Google" id="ProtNLM"/>
    </source>
</evidence>
<reference evidence="5 6" key="1">
    <citation type="journal article" date="2012" name="PLoS Pathog.">
        <title>Diverse lifestyles and strategies of plant pathogenesis encoded in the genomes of eighteen Dothideomycetes fungi.</title>
        <authorList>
            <person name="Ohm R.A."/>
            <person name="Feau N."/>
            <person name="Henrissat B."/>
            <person name="Schoch C.L."/>
            <person name="Horwitz B.A."/>
            <person name="Barry K.W."/>
            <person name="Condon B.J."/>
            <person name="Copeland A.C."/>
            <person name="Dhillon B."/>
            <person name="Glaser F."/>
            <person name="Hesse C.N."/>
            <person name="Kosti I."/>
            <person name="LaButti K."/>
            <person name="Lindquist E.A."/>
            <person name="Lucas S."/>
            <person name="Salamov A.A."/>
            <person name="Bradshaw R.E."/>
            <person name="Ciuffetti L."/>
            <person name="Hamelin R.C."/>
            <person name="Kema G.H.J."/>
            <person name="Lawrence C."/>
            <person name="Scott J.A."/>
            <person name="Spatafora J.W."/>
            <person name="Turgeon B.G."/>
            <person name="de Wit P.J.G.M."/>
            <person name="Zhong S."/>
            <person name="Goodwin S.B."/>
            <person name="Grigoriev I.V."/>
        </authorList>
    </citation>
    <scope>NUCLEOTIDE SEQUENCE [LARGE SCALE GENOMIC DNA]</scope>
    <source>
        <strain evidence="5 6">CIRAD86</strain>
    </source>
</reference>
<dbReference type="KEGG" id="pfj:MYCFIDRAFT_154272"/>
<dbReference type="InterPro" id="IPR029058">
    <property type="entry name" value="AB_hydrolase_fold"/>
</dbReference>
<evidence type="ECO:0000256" key="4">
    <source>
        <dbReference type="ARBA" id="ARBA00022801"/>
    </source>
</evidence>
<dbReference type="GO" id="GO:0005811">
    <property type="term" value="C:lipid droplet"/>
    <property type="evidence" value="ECO:0007669"/>
    <property type="project" value="UniProtKB-SubCell"/>
</dbReference>
<dbReference type="HOGENOM" id="CLU_018394_3_0_1"/>
<dbReference type="eggNOG" id="KOG3975">
    <property type="taxonomic scope" value="Eukaryota"/>
</dbReference>
<dbReference type="PANTHER" id="PTHR13390">
    <property type="entry name" value="LIPASE"/>
    <property type="match status" value="1"/>
</dbReference>
<dbReference type="GO" id="GO:0019915">
    <property type="term" value="P:lipid storage"/>
    <property type="evidence" value="ECO:0007669"/>
    <property type="project" value="InterPro"/>
</dbReference>
<dbReference type="InterPro" id="IPR019363">
    <property type="entry name" value="LDAH"/>
</dbReference>
<organism evidence="5 6">
    <name type="scientific">Pseudocercospora fijiensis (strain CIRAD86)</name>
    <name type="common">Black leaf streak disease fungus</name>
    <name type="synonym">Mycosphaerella fijiensis</name>
    <dbReference type="NCBI Taxonomy" id="383855"/>
    <lineage>
        <taxon>Eukaryota</taxon>
        <taxon>Fungi</taxon>
        <taxon>Dikarya</taxon>
        <taxon>Ascomycota</taxon>
        <taxon>Pezizomycotina</taxon>
        <taxon>Dothideomycetes</taxon>
        <taxon>Dothideomycetidae</taxon>
        <taxon>Mycosphaerellales</taxon>
        <taxon>Mycosphaerellaceae</taxon>
        <taxon>Pseudocercospora</taxon>
    </lineage>
</organism>
<dbReference type="Gene3D" id="3.40.50.1820">
    <property type="entry name" value="alpha/beta hydrolase"/>
    <property type="match status" value="1"/>
</dbReference>
<dbReference type="AlphaFoldDB" id="M3AWT9"/>
<dbReference type="RefSeq" id="XP_007927212.1">
    <property type="nucleotide sequence ID" value="XM_007929021.1"/>
</dbReference>
<sequence>MVVTEFQDIIQFSTGNPESSRKILIYFVPGNPGLVEYYRRFLEHLRGLLREAKRKEHILIYAASHDGFEFQEETKRLHNHQNHAPPYSLAEEVQGLISKISTRAHQTAEEHPGSTLDVILVGHSVGSYMLLEAIEWYQQQTSEKAVYNIIGAICLFPTIVDMFRSDKGRVFKWILPIPGLGLALTGIIRLLQFFSPGLLTSLAKKHTPGPEGWEVTEALAKSDYGIRQVIYMARRELSEITHDKWHPATLWGVVDENDASHLNARTKLFFLWAHKDYWVHDDTRDEIIAKRRTRGTHETRHWPCMELLENEDIPHTFSLDPEHCRCVAMKTAEWIVEGLLEGVR</sequence>
<gene>
    <name evidence="5" type="ORF">MYCFIDRAFT_154272</name>
</gene>
<comment type="similarity">
    <text evidence="2">Belongs to the AB hydrolase superfamily. LDAH family.</text>
</comment>
<dbReference type="GO" id="GO:0016298">
    <property type="term" value="F:lipase activity"/>
    <property type="evidence" value="ECO:0007669"/>
    <property type="project" value="InterPro"/>
</dbReference>
<keyword evidence="3" id="KW-0551">Lipid droplet</keyword>
<dbReference type="Proteomes" id="UP000016932">
    <property type="component" value="Unassembled WGS sequence"/>
</dbReference>
<dbReference type="SUPFAM" id="SSF53474">
    <property type="entry name" value="alpha/beta-Hydrolases"/>
    <property type="match status" value="1"/>
</dbReference>
<comment type="subcellular location">
    <subcellularLocation>
        <location evidence="1">Lipid droplet</location>
    </subcellularLocation>
</comment>
<protein>
    <recommendedName>
        <fullName evidence="7">Lipid droplet-associated hydrolase</fullName>
    </recommendedName>
</protein>
<dbReference type="PANTHER" id="PTHR13390:SF0">
    <property type="entry name" value="LIPID DROPLET-ASSOCIATED HYDROLASE"/>
    <property type="match status" value="1"/>
</dbReference>
<evidence type="ECO:0000256" key="2">
    <source>
        <dbReference type="ARBA" id="ARBA00008300"/>
    </source>
</evidence>
<dbReference type="OrthoDB" id="448051at2759"/>
<dbReference type="GeneID" id="19331747"/>
<accession>M3AWT9</accession>
<keyword evidence="4" id="KW-0378">Hydrolase</keyword>
<dbReference type="EMBL" id="KB446559">
    <property type="protein sequence ID" value="EME81583.1"/>
    <property type="molecule type" value="Genomic_DNA"/>
</dbReference>
<name>M3AWT9_PSEFD</name>
<dbReference type="Pfam" id="PF10230">
    <property type="entry name" value="LIDHydrolase"/>
    <property type="match status" value="1"/>
</dbReference>